<dbReference type="GO" id="GO:0046688">
    <property type="term" value="P:response to copper ion"/>
    <property type="evidence" value="ECO:0007669"/>
    <property type="project" value="InterPro"/>
</dbReference>
<keyword evidence="8" id="KW-1185">Reference proteome</keyword>
<dbReference type="HOGENOM" id="CLU_087859_1_0_11"/>
<gene>
    <name evidence="7" type="ORF">CGLY_08090</name>
</gene>
<dbReference type="GO" id="GO:0030313">
    <property type="term" value="C:cell envelope"/>
    <property type="evidence" value="ECO:0007669"/>
    <property type="project" value="UniProtKB-SubCell"/>
</dbReference>
<keyword evidence="5" id="KW-1133">Transmembrane helix</keyword>
<dbReference type="GO" id="GO:0005507">
    <property type="term" value="F:copper ion binding"/>
    <property type="evidence" value="ECO:0007669"/>
    <property type="project" value="InterPro"/>
</dbReference>
<evidence type="ECO:0000256" key="2">
    <source>
        <dbReference type="ARBA" id="ARBA00022723"/>
    </source>
</evidence>
<evidence type="ECO:0000256" key="3">
    <source>
        <dbReference type="ARBA" id="ARBA00022729"/>
    </source>
</evidence>
<keyword evidence="2" id="KW-0479">Metal-binding</keyword>
<keyword evidence="5" id="KW-0472">Membrane</keyword>
<evidence type="ECO:0000256" key="5">
    <source>
        <dbReference type="SAM" id="Phobius"/>
    </source>
</evidence>
<dbReference type="GO" id="GO:0006825">
    <property type="term" value="P:copper ion transport"/>
    <property type="evidence" value="ECO:0007669"/>
    <property type="project" value="InterPro"/>
</dbReference>
<feature type="domain" description="CopC" evidence="6">
    <location>
        <begin position="54"/>
        <end position="148"/>
    </location>
</feature>
<accession>X5DLR9</accession>
<dbReference type="GO" id="GO:0042597">
    <property type="term" value="C:periplasmic space"/>
    <property type="evidence" value="ECO:0007669"/>
    <property type="project" value="InterPro"/>
</dbReference>
<evidence type="ECO:0000259" key="6">
    <source>
        <dbReference type="Pfam" id="PF04234"/>
    </source>
</evidence>
<evidence type="ECO:0000313" key="7">
    <source>
        <dbReference type="EMBL" id="AHW64063.1"/>
    </source>
</evidence>
<dbReference type="InterPro" id="IPR014756">
    <property type="entry name" value="Ig_E-set"/>
</dbReference>
<feature type="transmembrane region" description="Helical" evidence="5">
    <location>
        <begin position="21"/>
        <end position="40"/>
    </location>
</feature>
<sequence>MFRLPSRRHSRPSSLQATSGVGLFVVPGVALALAAAPVVVGAGPSLGLPEASAHDVMVGSTPEQDSTISDAPDAIELEFSGIPRDDFNTVALSRDGEVLVTDEPTIDGHSLTLDVPDDVEMSDGEYTVGYQITSSDGHATRGSYVFTLAADGGAAESETSQGAGEADDDAGMPSWAGPALGIAGVIVVLGALVVAIARFRSMSSDESGEPGADDRRDS</sequence>
<dbReference type="GO" id="GO:0005886">
    <property type="term" value="C:plasma membrane"/>
    <property type="evidence" value="ECO:0007669"/>
    <property type="project" value="TreeGrafter"/>
</dbReference>
<dbReference type="OrthoDB" id="5242236at2"/>
<dbReference type="PANTHER" id="PTHR34820:SF4">
    <property type="entry name" value="INNER MEMBRANE PROTEIN YEBZ"/>
    <property type="match status" value="1"/>
</dbReference>
<dbReference type="eggNOG" id="COG2372">
    <property type="taxonomic scope" value="Bacteria"/>
</dbReference>
<keyword evidence="5" id="KW-0812">Transmembrane</keyword>
<evidence type="ECO:0000256" key="1">
    <source>
        <dbReference type="ARBA" id="ARBA00004196"/>
    </source>
</evidence>
<dbReference type="PANTHER" id="PTHR34820">
    <property type="entry name" value="INNER MEMBRANE PROTEIN YEBZ"/>
    <property type="match status" value="1"/>
</dbReference>
<dbReference type="InterPro" id="IPR032694">
    <property type="entry name" value="CopC/D"/>
</dbReference>
<dbReference type="KEGG" id="cgy:CGLY_08090"/>
<dbReference type="InterPro" id="IPR014755">
    <property type="entry name" value="Cu-Rt/internalin_Ig-like"/>
</dbReference>
<feature type="transmembrane region" description="Helical" evidence="5">
    <location>
        <begin position="175"/>
        <end position="197"/>
    </location>
</feature>
<dbReference type="STRING" id="1404245.CGLY_08090"/>
<proteinExistence type="predicted"/>
<protein>
    <submittedName>
        <fullName evidence="7">Putative membrane protein</fullName>
    </submittedName>
</protein>
<dbReference type="Proteomes" id="UP000023703">
    <property type="component" value="Chromosome"/>
</dbReference>
<dbReference type="EMBL" id="CP006842">
    <property type="protein sequence ID" value="AHW64063.1"/>
    <property type="molecule type" value="Genomic_DNA"/>
</dbReference>
<dbReference type="RefSeq" id="WP_081803836.1">
    <property type="nucleotide sequence ID" value="NZ_CP006842.1"/>
</dbReference>
<keyword evidence="3" id="KW-0732">Signal</keyword>
<dbReference type="SUPFAM" id="SSF81296">
    <property type="entry name" value="E set domains"/>
    <property type="match status" value="1"/>
</dbReference>
<organism evidence="7 8">
    <name type="scientific">Corynebacterium glyciniphilum AJ 3170</name>
    <dbReference type="NCBI Taxonomy" id="1404245"/>
    <lineage>
        <taxon>Bacteria</taxon>
        <taxon>Bacillati</taxon>
        <taxon>Actinomycetota</taxon>
        <taxon>Actinomycetes</taxon>
        <taxon>Mycobacteriales</taxon>
        <taxon>Corynebacteriaceae</taxon>
        <taxon>Corynebacterium</taxon>
    </lineage>
</organism>
<dbReference type="Pfam" id="PF04234">
    <property type="entry name" value="CopC"/>
    <property type="match status" value="1"/>
</dbReference>
<dbReference type="AlphaFoldDB" id="X5DLR9"/>
<reference evidence="7 8" key="1">
    <citation type="journal article" date="2015" name="Int. J. Syst. Evol. Microbiol.">
        <title>Revisiting Corynebacterium glyciniphilum (ex Kubota et al., 1972) sp. nov., nom. rev., isolated from putrefied banana.</title>
        <authorList>
            <person name="Al-Dilaimi A."/>
            <person name="Bednarz H."/>
            <person name="Lomker A."/>
            <person name="Niehaus K."/>
            <person name="Kalinowski J."/>
            <person name="Ruckert C."/>
        </authorList>
    </citation>
    <scope>NUCLEOTIDE SEQUENCE [LARGE SCALE GENOMIC DNA]</scope>
    <source>
        <strain evidence="7">AJ 3170</strain>
    </source>
</reference>
<name>X5DLR9_9CORY</name>
<keyword evidence="4" id="KW-0186">Copper</keyword>
<dbReference type="Gene3D" id="2.60.40.1220">
    <property type="match status" value="1"/>
</dbReference>
<comment type="subcellular location">
    <subcellularLocation>
        <location evidence="1">Cell envelope</location>
    </subcellularLocation>
</comment>
<evidence type="ECO:0000256" key="4">
    <source>
        <dbReference type="ARBA" id="ARBA00023008"/>
    </source>
</evidence>
<dbReference type="InterPro" id="IPR007348">
    <property type="entry name" value="CopC_dom"/>
</dbReference>
<evidence type="ECO:0000313" key="8">
    <source>
        <dbReference type="Proteomes" id="UP000023703"/>
    </source>
</evidence>